<name>A0A146JZR5_9EUKA</name>
<feature type="non-terminal residue" evidence="2">
    <location>
        <position position="1"/>
    </location>
</feature>
<gene>
    <name evidence="2" type="ORF">TPC1_30498</name>
</gene>
<proteinExistence type="predicted"/>
<feature type="coiled-coil region" evidence="1">
    <location>
        <begin position="325"/>
        <end position="394"/>
    </location>
</feature>
<evidence type="ECO:0000256" key="1">
    <source>
        <dbReference type="SAM" id="Coils"/>
    </source>
</evidence>
<dbReference type="AlphaFoldDB" id="A0A146JZR5"/>
<evidence type="ECO:0000313" key="2">
    <source>
        <dbReference type="EMBL" id="JAP90007.1"/>
    </source>
</evidence>
<organism evidence="2">
    <name type="scientific">Trepomonas sp. PC1</name>
    <dbReference type="NCBI Taxonomy" id="1076344"/>
    <lineage>
        <taxon>Eukaryota</taxon>
        <taxon>Metamonada</taxon>
        <taxon>Diplomonadida</taxon>
        <taxon>Hexamitidae</taxon>
        <taxon>Hexamitinae</taxon>
        <taxon>Trepomonas</taxon>
    </lineage>
</organism>
<sequence length="585" mass="68701">QLSEEELLFLIDSNFGSNTLTWLQKSMIQIKQTLKPYFSIQCYQYEEIMFHINNSCISASQFEQIIENFSFDAFLINQLTKAQLLVEVKYYKDGIVKIGPNFVQLERVAFVGDNQFIVNEKYLLSSEDKELFYDLLVVLRFLRYQDIQESTNQYPNSDDEPLNLVSVADQIRVNFYSQYEKIKVPLSIVQHVSFHNLLCLLSKNVIPQKYEDDLCLDCSVQIDDRVFEEQIYFEHLNNEVFLCLNDKVKVANVQFKIQNDLVQDFNLQHNKNYQICLQVCVDEQILIFAQQAELKHFFWHYAQCSLQNGQFDFCDEEFDTVGYQKEESLDELFQKEKQIENTLQNASKLKQSLKASLNDSTQVDHQKIKNEDLKREFEAEMEKSLLQSQNLQLKTNNQANHNQDSFKVEMLNVTENESKTISQVDLTPIQNLQDSPMLIDFQSQVPLSPAENPFTEKKIKVFQSEMPFYKKKTFYEDFNKVELDQIKQFIYLNGEYIGEFAGKFCRKQFSAKIGGKNGILTFSMAKCFEFEQLQPKKLIKFQFQKFEYVSNIMVFQNEESSVEVQVQLQDLKEIVFGVTMIVKAQ</sequence>
<reference evidence="2" key="1">
    <citation type="submission" date="2015-07" db="EMBL/GenBank/DDBJ databases">
        <title>Adaptation to a free-living lifestyle via gene acquisitions in the diplomonad Trepomonas sp. PC1.</title>
        <authorList>
            <person name="Xu F."/>
            <person name="Jerlstrom-Hultqvist J."/>
            <person name="Kolisko M."/>
            <person name="Simpson A.G.B."/>
            <person name="Roger A.J."/>
            <person name="Svard S.G."/>
            <person name="Andersson J.O."/>
        </authorList>
    </citation>
    <scope>NUCLEOTIDE SEQUENCE</scope>
    <source>
        <strain evidence="2">PC1</strain>
    </source>
</reference>
<accession>A0A146JZR5</accession>
<keyword evidence="1" id="KW-0175">Coiled coil</keyword>
<dbReference type="EMBL" id="GDID01006599">
    <property type="protein sequence ID" value="JAP90007.1"/>
    <property type="molecule type" value="Transcribed_RNA"/>
</dbReference>
<protein>
    <submittedName>
        <fullName evidence="2">Uncharacterized protein</fullName>
    </submittedName>
</protein>